<feature type="transmembrane region" description="Helical" evidence="8">
    <location>
        <begin position="438"/>
        <end position="458"/>
    </location>
</feature>
<feature type="transmembrane region" description="Helical" evidence="8">
    <location>
        <begin position="517"/>
        <end position="540"/>
    </location>
</feature>
<feature type="transmembrane region" description="Helical" evidence="8">
    <location>
        <begin position="552"/>
        <end position="570"/>
    </location>
</feature>
<keyword evidence="7" id="KW-0407">Ion channel</keyword>
<evidence type="ECO:0000256" key="3">
    <source>
        <dbReference type="ARBA" id="ARBA00022692"/>
    </source>
</evidence>
<dbReference type="Gene3D" id="3.20.20.100">
    <property type="entry name" value="NADP-dependent oxidoreductase domain"/>
    <property type="match status" value="1"/>
</dbReference>
<dbReference type="InterPro" id="IPR023210">
    <property type="entry name" value="NADP_OxRdtase_dom"/>
</dbReference>
<dbReference type="InterPro" id="IPR013099">
    <property type="entry name" value="K_chnl_dom"/>
</dbReference>
<dbReference type="InterPro" id="IPR036122">
    <property type="entry name" value="CaM-bd_dom_sf"/>
</dbReference>
<dbReference type="Pfam" id="PF02888">
    <property type="entry name" value="CaMBD"/>
    <property type="match status" value="1"/>
</dbReference>
<evidence type="ECO:0000256" key="6">
    <source>
        <dbReference type="ARBA" id="ARBA00023136"/>
    </source>
</evidence>
<dbReference type="PANTHER" id="PTHR10153">
    <property type="entry name" value="SMALL CONDUCTANCE CALCIUM-ACTIVATED POTASSIUM CHANNEL"/>
    <property type="match status" value="1"/>
</dbReference>
<dbReference type="InterPro" id="IPR036812">
    <property type="entry name" value="NAD(P)_OxRdtase_dom_sf"/>
</dbReference>
<dbReference type="SUPFAM" id="SSF81327">
    <property type="entry name" value="Small-conductance potassium channel"/>
    <property type="match status" value="1"/>
</dbReference>
<name>A0ABD2I3Y5_HETSC</name>
<dbReference type="SUPFAM" id="SSF81324">
    <property type="entry name" value="Voltage-gated potassium channels"/>
    <property type="match status" value="1"/>
</dbReference>
<feature type="domain" description="Calmodulin-binding" evidence="9">
    <location>
        <begin position="621"/>
        <end position="694"/>
    </location>
</feature>
<evidence type="ECO:0000256" key="1">
    <source>
        <dbReference type="ARBA" id="ARBA00004141"/>
    </source>
</evidence>
<evidence type="ECO:0000256" key="2">
    <source>
        <dbReference type="ARBA" id="ARBA00022448"/>
    </source>
</evidence>
<keyword evidence="3 8" id="KW-0812">Transmembrane</keyword>
<keyword evidence="11" id="KW-1185">Reference proteome</keyword>
<gene>
    <name evidence="10" type="ORF">niasHS_016291</name>
</gene>
<evidence type="ECO:0000256" key="7">
    <source>
        <dbReference type="ARBA" id="ARBA00023303"/>
    </source>
</evidence>
<keyword evidence="6 8" id="KW-0472">Membrane</keyword>
<organism evidence="10 11">
    <name type="scientific">Heterodera schachtii</name>
    <name type="common">Sugarbeet cyst nematode worm</name>
    <name type="synonym">Tylenchus schachtii</name>
    <dbReference type="NCBI Taxonomy" id="97005"/>
    <lineage>
        <taxon>Eukaryota</taxon>
        <taxon>Metazoa</taxon>
        <taxon>Ecdysozoa</taxon>
        <taxon>Nematoda</taxon>
        <taxon>Chromadorea</taxon>
        <taxon>Rhabditida</taxon>
        <taxon>Tylenchina</taxon>
        <taxon>Tylenchomorpha</taxon>
        <taxon>Tylenchoidea</taxon>
        <taxon>Heteroderidae</taxon>
        <taxon>Heteroderinae</taxon>
        <taxon>Heterodera</taxon>
    </lineage>
</organism>
<dbReference type="Proteomes" id="UP001620645">
    <property type="component" value="Unassembled WGS sequence"/>
</dbReference>
<dbReference type="Gene3D" id="1.10.287.70">
    <property type="match status" value="2"/>
</dbReference>
<protein>
    <recommendedName>
        <fullName evidence="9">Calmodulin-binding domain-containing protein</fullName>
    </recommendedName>
</protein>
<sequence length="738" mass="84202">MTLTGMSTIVEEEIVPLLEAEMPSVPFILSNNVELPSLTVVPLLNLDTKQKLGIFRAAFIAGYTHIDMSNIGIYSCWSLISEIRDQIVQLGIDRKNIFVTIKLIVDHNPNKIQEKFAKIMDIFQTDYINLLMVSFTDCGPKQRQEKKAINNNTLPTAGLMEDHHLEQGTATIKPVDMLMNAWSVAERLYNDGKVKALGVSRTDIELVKQLCERTKTRPHCWQIDLAPLMANFDDVLALCNHHKVVPIVRANAMGASSKFGSQQQRGFYHTLLREMANKYGKSATQVLCRWLFQHGMAVVCSCGPSTQIGQQTNIFDFRISNEDMRRLNSLYNRNVVARPYQLPQQKKTSTSERIRHLAYARRHSAELALALSLLGIMFMVLAMEFGFAKWQKMDEAMRWTLAITTVTLLLVTVRYHVLQSKYRMHVNSIKRWQCAVHMRQRVLILFELVLCAVVPLPLLRLPCGGDAFACALMFLRLYWLPRVLHLRSRLSTDAAAKSIAGLNCVKTDTRFLLKRMLFLHPGPTLSAFVFCFWLIGAYILRLCESNDEMDVLSYYNTLWMMCVTFLTIGYGDIYPMTACGRIMAIVTGIVGVCVASMIVAVIVQKISLSQAEERVHKFMAKTKFSKKLKVTAARVLTESWFVYKNRQNPDKLKYHQCRQNAAIYALRKLRKEQRMFHAEDNCTSIDEVARTTTNMFELVRTQGCLQQSVNERLNSFEQQLNDIQKGIDGLIKSIPKSH</sequence>
<dbReference type="GO" id="GO:0034220">
    <property type="term" value="P:monoatomic ion transmembrane transport"/>
    <property type="evidence" value="ECO:0007669"/>
    <property type="project" value="UniProtKB-KW"/>
</dbReference>
<reference evidence="10 11" key="1">
    <citation type="submission" date="2024-10" db="EMBL/GenBank/DDBJ databases">
        <authorList>
            <person name="Kim D."/>
        </authorList>
    </citation>
    <scope>NUCLEOTIDE SEQUENCE [LARGE SCALE GENOMIC DNA]</scope>
    <source>
        <strain evidence="10">Taebaek</strain>
    </source>
</reference>
<feature type="transmembrane region" description="Helical" evidence="8">
    <location>
        <begin position="367"/>
        <end position="387"/>
    </location>
</feature>
<dbReference type="AlphaFoldDB" id="A0ABD2I3Y5"/>
<dbReference type="EMBL" id="JBICCN010000374">
    <property type="protein sequence ID" value="KAL3072116.1"/>
    <property type="molecule type" value="Genomic_DNA"/>
</dbReference>
<proteinExistence type="predicted"/>
<keyword evidence="2" id="KW-0813">Transport</keyword>
<feature type="transmembrane region" description="Helical" evidence="8">
    <location>
        <begin position="399"/>
        <end position="417"/>
    </location>
</feature>
<dbReference type="Pfam" id="PF00248">
    <property type="entry name" value="Aldo_ket_red"/>
    <property type="match status" value="1"/>
</dbReference>
<evidence type="ECO:0000256" key="8">
    <source>
        <dbReference type="SAM" id="Phobius"/>
    </source>
</evidence>
<dbReference type="SUPFAM" id="SSF51430">
    <property type="entry name" value="NAD(P)-linked oxidoreductase"/>
    <property type="match status" value="1"/>
</dbReference>
<comment type="caution">
    <text evidence="10">The sequence shown here is derived from an EMBL/GenBank/DDBJ whole genome shotgun (WGS) entry which is preliminary data.</text>
</comment>
<keyword evidence="5" id="KW-0406">Ion transport</keyword>
<dbReference type="Pfam" id="PF07885">
    <property type="entry name" value="Ion_trans_2"/>
    <property type="match status" value="1"/>
</dbReference>
<dbReference type="GO" id="GO:0016020">
    <property type="term" value="C:membrane"/>
    <property type="evidence" value="ECO:0007669"/>
    <property type="project" value="UniProtKB-SubCell"/>
</dbReference>
<evidence type="ECO:0000259" key="9">
    <source>
        <dbReference type="SMART" id="SM01053"/>
    </source>
</evidence>
<evidence type="ECO:0000256" key="4">
    <source>
        <dbReference type="ARBA" id="ARBA00022989"/>
    </source>
</evidence>
<dbReference type="InterPro" id="IPR015449">
    <property type="entry name" value="K_chnl_Ca-activ_SK"/>
</dbReference>
<dbReference type="Pfam" id="PF03530">
    <property type="entry name" value="SK_channel"/>
    <property type="match status" value="1"/>
</dbReference>
<dbReference type="InterPro" id="IPR004178">
    <property type="entry name" value="CaM-bd_dom"/>
</dbReference>
<dbReference type="SMART" id="SM01053">
    <property type="entry name" value="CaMBD"/>
    <property type="match status" value="1"/>
</dbReference>
<evidence type="ECO:0000256" key="5">
    <source>
        <dbReference type="ARBA" id="ARBA00023065"/>
    </source>
</evidence>
<comment type="subcellular location">
    <subcellularLocation>
        <location evidence="1">Membrane</location>
        <topology evidence="1">Multi-pass membrane protein</topology>
    </subcellularLocation>
</comment>
<feature type="transmembrane region" description="Helical" evidence="8">
    <location>
        <begin position="582"/>
        <end position="603"/>
    </location>
</feature>
<keyword evidence="4 8" id="KW-1133">Transmembrane helix</keyword>
<accession>A0ABD2I3Y5</accession>
<evidence type="ECO:0000313" key="10">
    <source>
        <dbReference type="EMBL" id="KAL3072116.1"/>
    </source>
</evidence>
<evidence type="ECO:0000313" key="11">
    <source>
        <dbReference type="Proteomes" id="UP001620645"/>
    </source>
</evidence>